<dbReference type="SUPFAM" id="SSF50978">
    <property type="entry name" value="WD40 repeat-like"/>
    <property type="match status" value="1"/>
</dbReference>
<feature type="region of interest" description="Disordered" evidence="4">
    <location>
        <begin position="1185"/>
        <end position="1261"/>
    </location>
</feature>
<evidence type="ECO:0000256" key="2">
    <source>
        <dbReference type="ARBA" id="ARBA00022658"/>
    </source>
</evidence>
<feature type="region of interest" description="Disordered" evidence="4">
    <location>
        <begin position="24"/>
        <end position="69"/>
    </location>
</feature>
<dbReference type="GeneID" id="103540973"/>
<dbReference type="SUPFAM" id="SSF50729">
    <property type="entry name" value="PH domain-like"/>
    <property type="match status" value="1"/>
</dbReference>
<keyword evidence="2" id="KW-0344">Guanine-nucleotide releasing factor</keyword>
<dbReference type="SMART" id="SM00325">
    <property type="entry name" value="RhoGEF"/>
    <property type="match status" value="1"/>
</dbReference>
<evidence type="ECO:0000313" key="6">
    <source>
        <dbReference type="Proteomes" id="UP001652662"/>
    </source>
</evidence>
<dbReference type="PANTHER" id="PTHR12877">
    <property type="entry name" value="RHO GUANINE NUCLEOTIDE EXCHANGE FACTOR"/>
    <property type="match status" value="1"/>
</dbReference>
<protein>
    <submittedName>
        <fullName evidence="7">Rho guanine nucleotide exchange factor 10 isoform X21</fullName>
    </submittedName>
</protein>
<evidence type="ECO:0000259" key="5">
    <source>
        <dbReference type="PROSITE" id="PS50010"/>
    </source>
</evidence>
<dbReference type="InterPro" id="IPR039919">
    <property type="entry name" value="ARHGEF10/ARHGEF17"/>
</dbReference>
<dbReference type="InterPro" id="IPR015943">
    <property type="entry name" value="WD40/YVTN_repeat-like_dom_sf"/>
</dbReference>
<feature type="coiled-coil region" evidence="3">
    <location>
        <begin position="551"/>
        <end position="582"/>
    </location>
</feature>
<evidence type="ECO:0000256" key="1">
    <source>
        <dbReference type="ARBA" id="ARBA00022553"/>
    </source>
</evidence>
<dbReference type="InterPro" id="IPR036322">
    <property type="entry name" value="WD40_repeat_dom_sf"/>
</dbReference>
<dbReference type="Gene3D" id="1.20.900.10">
    <property type="entry name" value="Dbl homology (DH) domain"/>
    <property type="match status" value="1"/>
</dbReference>
<dbReference type="InterPro" id="IPR035899">
    <property type="entry name" value="DBL_dom_sf"/>
</dbReference>
<dbReference type="SUPFAM" id="SSF48065">
    <property type="entry name" value="DBL homology domain (DH-domain)"/>
    <property type="match status" value="1"/>
</dbReference>
<feature type="compositionally biased region" description="Low complexity" evidence="4">
    <location>
        <begin position="130"/>
        <end position="177"/>
    </location>
</feature>
<dbReference type="Gene3D" id="2.130.10.10">
    <property type="entry name" value="YVTN repeat-like/Quinoprotein amine dehydrogenase"/>
    <property type="match status" value="1"/>
</dbReference>
<feature type="compositionally biased region" description="Polar residues" evidence="4">
    <location>
        <begin position="183"/>
        <end position="203"/>
    </location>
</feature>
<feature type="compositionally biased region" description="Low complexity" evidence="4">
    <location>
        <begin position="1242"/>
        <end position="1257"/>
    </location>
</feature>
<keyword evidence="6" id="KW-1185">Reference proteome</keyword>
<keyword evidence="3" id="KW-0175">Coiled coil</keyword>
<keyword evidence="1" id="KW-0597">Phosphoprotein</keyword>
<organism evidence="6 7">
    <name type="scientific">Equus przewalskii</name>
    <name type="common">Przewalski's horse</name>
    <name type="synonym">Equus caballus przewalskii</name>
    <dbReference type="NCBI Taxonomy" id="9798"/>
    <lineage>
        <taxon>Eukaryota</taxon>
        <taxon>Metazoa</taxon>
        <taxon>Chordata</taxon>
        <taxon>Craniata</taxon>
        <taxon>Vertebrata</taxon>
        <taxon>Euteleostomi</taxon>
        <taxon>Mammalia</taxon>
        <taxon>Eutheria</taxon>
        <taxon>Laurasiatheria</taxon>
        <taxon>Perissodactyla</taxon>
        <taxon>Equidae</taxon>
        <taxon>Equus</taxon>
    </lineage>
</organism>
<dbReference type="PROSITE" id="PS50010">
    <property type="entry name" value="DH_2"/>
    <property type="match status" value="1"/>
</dbReference>
<dbReference type="Pfam" id="PF19057">
    <property type="entry name" value="PH_19"/>
    <property type="match status" value="1"/>
</dbReference>
<evidence type="ECO:0000256" key="4">
    <source>
        <dbReference type="SAM" id="MobiDB-lite"/>
    </source>
</evidence>
<feature type="compositionally biased region" description="Acidic residues" evidence="4">
    <location>
        <begin position="247"/>
        <end position="262"/>
    </location>
</feature>
<dbReference type="RefSeq" id="XP_070454527.1">
    <property type="nucleotide sequence ID" value="XM_070598426.1"/>
</dbReference>
<proteinExistence type="predicted"/>
<sequence>MLCSQVLGSAGGGSGHSGGVASCPACPAPHGSVGPVPSGACEPAAGPSSLTEAGGKCSSSQCSPHGTCRSQERSLSICSMDQRGLPAPAPEESEVKYDTNNNEEEDGELFDFDSGDEIPEADRQAPGAPTESNAGAASEASAAPEATAATGANATAEANATTGANATAEANATTEANARADTGSETQEVAEDSQFNSLSSEDPPNSEDRGHKEDSALARWVADPANTAWMENPEEAIYDDVPRENSDSEPDEMIYDDVENGDEGGNSSLEYGWSSSEFESYEEQSDSECKNGVPRSFLRSNHKKQMQKLVKAAKEGTKDGLEKTKAAVKRGRSFIRTKSFISQDHRSGLEEEQNVFIDVDCRHPEAVLTPMPEGLSQQQVVRRYILGSVVDSEKNYVDALKRILEQYEKPLSEMEPKILSERKLKVVFYRIKEVLQCHCLFQIALASRVAEWDAVETIGDVFVASFSKSMVLDAYSEYVNNFSTAVAILKKTCATKPAFLDFLKQCEESSPDRTTLYSLMMKPIQRFPHFILLLQDMLKNTSKGHPDRLPLQMALTELETLAEKLNERKRDADQRCEIKQIAKAVNERYLNKLLSSGNRYLVRSDDMIETVYNDRGEIVKTKERRVFMLNDVLMCATVSARTSHDSNAVISTSQRYLLKWSVPLGHVEVIEYGSKDGAGENSRCPPVHPPESLAVVANAKPNRVYMGPGQLYQDLQNLLHDLNVVGQIAQLVGNLKGNYQNLNQSVAHDWTSGLQRLILKKEEEIRAADCCRIQLQLPGKQDKSGRPTFFTAVFNTFTPAIKESWVNNLQMAKLALEEENHMGWFCVEDDGNQIKKERHPLLVGHMPVTVAKQQEFKIECAAYNPEPYLSAEGQPDAASAAHGFLWIGSCTSQMGQIAIVSFQNSNPKVIECFNVESRILCMVYIPAEERHREPGTASEPESAAVRASAVPTICLGTEEGSISIYKSSQGSKKVRLQHFFTPEKSTVLSLACSPQSLYAGLVNGTVAIYAKAEDGSWNSEPQKVIKLGVLPVRSLLLMEDTLWAASGGQVFVISVETHTIENQLEAHQEEGMVVSHMAVAGVGIWIAFTSGSTLRLFHTETLKHLQDINIATPVHHMLPGPQRLSVTSLLVCHGLLMVGTSLGVVVALPVPRLQGIPKVTGRGMVSYHAHNGPVKFLVVATAALKTDKDKPRDSPPPGVDPQDEDQKDALPSEGAEPGLSQGSTDAIWLGGSLGSMTHRSDFSSSSGSLTPSQGSGSLEPRSEESIIYDLLRHPNISPSRGRRARKAKASSVLVACGGQGHRRVSRKARQQRPEELASSVMVWQIPLLNV</sequence>
<feature type="compositionally biased region" description="Acidic residues" evidence="4">
    <location>
        <begin position="101"/>
        <end position="119"/>
    </location>
</feature>
<feature type="compositionally biased region" description="Basic and acidic residues" evidence="4">
    <location>
        <begin position="206"/>
        <end position="216"/>
    </location>
</feature>
<feature type="domain" description="DH" evidence="5">
    <location>
        <begin position="381"/>
        <end position="568"/>
    </location>
</feature>
<dbReference type="Proteomes" id="UP001652662">
    <property type="component" value="Chromosome 28"/>
</dbReference>
<gene>
    <name evidence="7" type="primary">ARHGEF10</name>
</gene>
<name>A0ABM4MPB4_EQUPR</name>
<dbReference type="PANTHER" id="PTHR12877:SF14">
    <property type="entry name" value="RHO GUANINE NUCLEOTIDE EXCHANGE FACTOR 10"/>
    <property type="match status" value="1"/>
</dbReference>
<evidence type="ECO:0000313" key="7">
    <source>
        <dbReference type="RefSeq" id="XP_070454527.1"/>
    </source>
</evidence>
<dbReference type="CDD" id="cd00160">
    <property type="entry name" value="RhoGEF"/>
    <property type="match status" value="1"/>
</dbReference>
<dbReference type="Pfam" id="PF19056">
    <property type="entry name" value="WD40_2"/>
    <property type="match status" value="1"/>
</dbReference>
<dbReference type="InterPro" id="IPR000219">
    <property type="entry name" value="DH_dom"/>
</dbReference>
<feature type="region of interest" description="Disordered" evidence="4">
    <location>
        <begin position="81"/>
        <end position="267"/>
    </location>
</feature>
<evidence type="ECO:0000256" key="3">
    <source>
        <dbReference type="SAM" id="Coils"/>
    </source>
</evidence>
<reference evidence="7" key="1">
    <citation type="submission" date="2025-08" db="UniProtKB">
        <authorList>
            <consortium name="RefSeq"/>
        </authorList>
    </citation>
    <scope>IDENTIFICATION</scope>
    <source>
        <tissue evidence="7">Blood</tissue>
    </source>
</reference>
<dbReference type="Pfam" id="PF00621">
    <property type="entry name" value="RhoGEF"/>
    <property type="match status" value="1"/>
</dbReference>
<accession>A0ABM4MPB4</accession>